<comment type="caution">
    <text evidence="1">The sequence shown here is derived from an EMBL/GenBank/DDBJ whole genome shotgun (WGS) entry which is preliminary data.</text>
</comment>
<organism evidence="1 2">
    <name type="scientific">Coptis chinensis</name>
    <dbReference type="NCBI Taxonomy" id="261450"/>
    <lineage>
        <taxon>Eukaryota</taxon>
        <taxon>Viridiplantae</taxon>
        <taxon>Streptophyta</taxon>
        <taxon>Embryophyta</taxon>
        <taxon>Tracheophyta</taxon>
        <taxon>Spermatophyta</taxon>
        <taxon>Magnoliopsida</taxon>
        <taxon>Ranunculales</taxon>
        <taxon>Ranunculaceae</taxon>
        <taxon>Coptidoideae</taxon>
        <taxon>Coptis</taxon>
    </lineage>
</organism>
<dbReference type="Proteomes" id="UP000631114">
    <property type="component" value="Unassembled WGS sequence"/>
</dbReference>
<protein>
    <submittedName>
        <fullName evidence="1">Uncharacterized protein</fullName>
    </submittedName>
</protein>
<reference evidence="1 2" key="1">
    <citation type="submission" date="2020-10" db="EMBL/GenBank/DDBJ databases">
        <title>The Coptis chinensis genome and diversification of protoberbering-type alkaloids.</title>
        <authorList>
            <person name="Wang B."/>
            <person name="Shu S."/>
            <person name="Song C."/>
            <person name="Liu Y."/>
        </authorList>
    </citation>
    <scope>NUCLEOTIDE SEQUENCE [LARGE SCALE GENOMIC DNA]</scope>
    <source>
        <strain evidence="1">HL-2020</strain>
        <tissue evidence="1">Leaf</tissue>
    </source>
</reference>
<dbReference type="AlphaFoldDB" id="A0A835HNR3"/>
<keyword evidence="2" id="KW-1185">Reference proteome</keyword>
<evidence type="ECO:0000313" key="2">
    <source>
        <dbReference type="Proteomes" id="UP000631114"/>
    </source>
</evidence>
<proteinExistence type="predicted"/>
<sequence length="111" mass="12439">MPIEIGSYDLYMPLQALKNDLCRSIQDISCGYYSAAPRHSQSTWFGRFQTFSVVTTLGSNEVRGIPDDIASNATISLPETNLKPWDEEFGSFKQGFSSYCKLDEEAATRLI</sequence>
<gene>
    <name evidence="1" type="ORF">IFM89_033643</name>
</gene>
<dbReference type="EMBL" id="JADFTS010000006">
    <property type="protein sequence ID" value="KAF9603016.1"/>
    <property type="molecule type" value="Genomic_DNA"/>
</dbReference>
<evidence type="ECO:0000313" key="1">
    <source>
        <dbReference type="EMBL" id="KAF9603016.1"/>
    </source>
</evidence>
<name>A0A835HNR3_9MAGN</name>
<accession>A0A835HNR3</accession>